<gene>
    <name evidence="1" type="ORF">HYFRA_00012218</name>
</gene>
<proteinExistence type="predicted"/>
<protein>
    <submittedName>
        <fullName evidence="1">Uncharacterized protein</fullName>
    </submittedName>
</protein>
<comment type="caution">
    <text evidence="1">The sequence shown here is derived from an EMBL/GenBank/DDBJ whole genome shotgun (WGS) entry which is preliminary data.</text>
</comment>
<organism evidence="1 2">
    <name type="scientific">Hymenoscyphus fraxineus</name>
    <dbReference type="NCBI Taxonomy" id="746836"/>
    <lineage>
        <taxon>Eukaryota</taxon>
        <taxon>Fungi</taxon>
        <taxon>Dikarya</taxon>
        <taxon>Ascomycota</taxon>
        <taxon>Pezizomycotina</taxon>
        <taxon>Leotiomycetes</taxon>
        <taxon>Helotiales</taxon>
        <taxon>Helotiaceae</taxon>
        <taxon>Hymenoscyphus</taxon>
    </lineage>
</organism>
<reference evidence="1" key="1">
    <citation type="submission" date="2021-07" db="EMBL/GenBank/DDBJ databases">
        <authorList>
            <person name="Durling M."/>
        </authorList>
    </citation>
    <scope>NUCLEOTIDE SEQUENCE</scope>
</reference>
<dbReference type="Proteomes" id="UP000696280">
    <property type="component" value="Unassembled WGS sequence"/>
</dbReference>
<sequence>MVAVLRLAGVWKMCVQIDREQEGAIDRDTFCMPIVFNVKKAKTGTSKEMNRRSDCDRTPVGNWPCDTVFASLDVRVVDSNGTIGEKARLSSFRENRPSHQVYHGGSTSESIRSCRLLFFRPSQWLSPEAQMSGILARLTSLPYLAVFIASSE</sequence>
<evidence type="ECO:0000313" key="2">
    <source>
        <dbReference type="Proteomes" id="UP000696280"/>
    </source>
</evidence>
<evidence type="ECO:0000313" key="1">
    <source>
        <dbReference type="EMBL" id="CAG8956674.1"/>
    </source>
</evidence>
<dbReference type="AlphaFoldDB" id="A0A9N9PK54"/>
<name>A0A9N9PK54_9HELO</name>
<dbReference type="EMBL" id="CAJVRL010000072">
    <property type="protein sequence ID" value="CAG8956674.1"/>
    <property type="molecule type" value="Genomic_DNA"/>
</dbReference>
<accession>A0A9N9PK54</accession>
<keyword evidence="2" id="KW-1185">Reference proteome</keyword>